<protein>
    <recommendedName>
        <fullName evidence="3">Calpastatin</fullName>
    </recommendedName>
</protein>
<evidence type="ECO:0008006" key="3">
    <source>
        <dbReference type="Google" id="ProtNLM"/>
    </source>
</evidence>
<evidence type="ECO:0000313" key="1">
    <source>
        <dbReference type="EMBL" id="SAL86163.1"/>
    </source>
</evidence>
<gene>
    <name evidence="1" type="ORF">AWB68_07931</name>
</gene>
<dbReference type="AlphaFoldDB" id="A0A158KZL5"/>
<dbReference type="PIRSF" id="PIRSF008546">
    <property type="entry name" value="UCP008546"/>
    <property type="match status" value="1"/>
</dbReference>
<dbReference type="Pfam" id="PF08837">
    <property type="entry name" value="DUF1810"/>
    <property type="match status" value="1"/>
</dbReference>
<organism evidence="1 2">
    <name type="scientific">Caballeronia choica</name>
    <dbReference type="NCBI Taxonomy" id="326476"/>
    <lineage>
        <taxon>Bacteria</taxon>
        <taxon>Pseudomonadati</taxon>
        <taxon>Pseudomonadota</taxon>
        <taxon>Betaproteobacteria</taxon>
        <taxon>Burkholderiales</taxon>
        <taxon>Burkholderiaceae</taxon>
        <taxon>Caballeronia</taxon>
    </lineage>
</organism>
<dbReference type="OrthoDB" id="9801870at2"/>
<dbReference type="Gene3D" id="1.25.40.380">
    <property type="entry name" value="Protein of unknown function DUF1810"/>
    <property type="match status" value="1"/>
</dbReference>
<dbReference type="RefSeq" id="WP_087649712.1">
    <property type="nucleotide sequence ID" value="NZ_FCON02000215.1"/>
</dbReference>
<name>A0A158KZL5_9BURK</name>
<dbReference type="EMBL" id="FCON02000215">
    <property type="protein sequence ID" value="SAL86163.1"/>
    <property type="molecule type" value="Genomic_DNA"/>
</dbReference>
<keyword evidence="2" id="KW-1185">Reference proteome</keyword>
<dbReference type="InterPro" id="IPR036287">
    <property type="entry name" value="Rv1873-like_sf"/>
</dbReference>
<dbReference type="Proteomes" id="UP000054770">
    <property type="component" value="Unassembled WGS sequence"/>
</dbReference>
<evidence type="ECO:0000313" key="2">
    <source>
        <dbReference type="Proteomes" id="UP000054770"/>
    </source>
</evidence>
<dbReference type="SUPFAM" id="SSF140736">
    <property type="entry name" value="Rv1873-like"/>
    <property type="match status" value="1"/>
</dbReference>
<reference evidence="1" key="1">
    <citation type="submission" date="2016-01" db="EMBL/GenBank/DDBJ databases">
        <authorList>
            <person name="Peeters C."/>
        </authorList>
    </citation>
    <scope>NUCLEOTIDE SEQUENCE [LARGE SCALE GENOMIC DNA]</scope>
    <source>
        <strain evidence="1">LMG 22940</strain>
    </source>
</reference>
<sequence>MNDPYDLQRFVDAQDSAFDQARAELQAGRKRTHWMWFIFPQIAGLGHSAMAERYAISALAEAEAYLAHPLLGARLRELTRIVNGLQERSVAQIFGYPDDMKFHSSMTLFARCAGQASEFDQALRKYFGGHADSATLDRLGQT</sequence>
<accession>A0A158KZL5</accession>
<proteinExistence type="predicted"/>
<comment type="caution">
    <text evidence="1">The sequence shown here is derived from an EMBL/GenBank/DDBJ whole genome shotgun (WGS) entry which is preliminary data.</text>
</comment>
<dbReference type="InterPro" id="IPR014937">
    <property type="entry name" value="DUF1810"/>
</dbReference>